<name>A0A9P2TDJ5_THEFU</name>
<proteinExistence type="predicted"/>
<keyword evidence="2" id="KW-1185">Reference proteome</keyword>
<gene>
    <name evidence="1" type="ORF">TM51_00745</name>
</gene>
<protein>
    <submittedName>
        <fullName evidence="1">Uncharacterized protein</fullName>
    </submittedName>
</protein>
<dbReference type="EMBL" id="AOSG01000001">
    <property type="protein sequence ID" value="EOR72943.1"/>
    <property type="molecule type" value="Genomic_DNA"/>
</dbReference>
<evidence type="ECO:0000313" key="1">
    <source>
        <dbReference type="EMBL" id="EOR72943.1"/>
    </source>
</evidence>
<dbReference type="AlphaFoldDB" id="A0A9P2TDJ5"/>
<dbReference type="RefSeq" id="WP_011290534.1">
    <property type="nucleotide sequence ID" value="NZ_AOSG01000001.1"/>
</dbReference>
<evidence type="ECO:0000313" key="2">
    <source>
        <dbReference type="Proteomes" id="UP000014184"/>
    </source>
</evidence>
<dbReference type="Proteomes" id="UP000014184">
    <property type="component" value="Unassembled WGS sequence"/>
</dbReference>
<sequence length="96" mass="11048">MVELTPEEAQILRGLAEDLFSASQQRTYWLDRTRRTSLDLLARITSWLDDACPGRHPVHQSTCLRPQGHDGDCTDAYDRTWTAPVVPAPRREREDE</sequence>
<reference evidence="1 2" key="1">
    <citation type="journal article" date="2013" name="Genome Announc.">
        <title>Draft Genome Sequence of the Lignocellulose Decomposer Thermobifida fusca Strain TM51.</title>
        <authorList>
            <person name="Toth A."/>
            <person name="Barna T."/>
            <person name="Nagy I."/>
            <person name="Horvath B."/>
            <person name="Nagy I."/>
            <person name="Tancsics A."/>
            <person name="Kriszt B."/>
            <person name="Baka E."/>
            <person name="Fekete C."/>
            <person name="Kukolya J."/>
        </authorList>
    </citation>
    <scope>NUCLEOTIDE SEQUENCE [LARGE SCALE GENOMIC DNA]</scope>
    <source>
        <strain evidence="1 2">TM51</strain>
    </source>
</reference>
<accession>A0A9P2TDJ5</accession>
<organism evidence="1 2">
    <name type="scientific">Thermobifida fusca TM51</name>
    <dbReference type="NCBI Taxonomy" id="1169414"/>
    <lineage>
        <taxon>Bacteria</taxon>
        <taxon>Bacillati</taxon>
        <taxon>Actinomycetota</taxon>
        <taxon>Actinomycetes</taxon>
        <taxon>Streptosporangiales</taxon>
        <taxon>Nocardiopsidaceae</taxon>
        <taxon>Thermobifida</taxon>
    </lineage>
</organism>
<comment type="caution">
    <text evidence="1">The sequence shown here is derived from an EMBL/GenBank/DDBJ whole genome shotgun (WGS) entry which is preliminary data.</text>
</comment>